<sequence>MRSALLFLFIGGFAHSVVIRQPTHKSASLRAKLIKEGTYGDFLTAQYLARANSKGAVGLQPYSDNYDDVYRGEISLGTPPQNFTVLVDTGSTDLWVIDSRCQTTACKGAPSSGYNKHQFNKDVSSTFSQTSRGFTISGWCSGTIETDTFALAGLGQNKQDFGLANTVVDYFGLTPVDGVFGLAWPANTQLDTPSPLWNMLDSLDAPLFTIWLDRRAKPQEETLGGLITYGALDNEHCEAQVDYVALSSLTYWQFPMTRFSIGSYSYSAKSQAISQTAAWIGAPTSAVAGIASATGAKFDQINYLYTLPCNGNYPDMIFTIGGRAYNERNTTEIHTLTIIIIAEEYVIDLGLGGGKCALAVYELGGGGFGPDWILGYTWIRTYCNIHDIGQRRIGFARALHTE</sequence>
<proteinExistence type="inferred from homology"/>
<organism evidence="12 13">
    <name type="scientific">Pristionchus pacificus</name>
    <name type="common">Parasitic nematode worm</name>
    <dbReference type="NCBI Taxonomy" id="54126"/>
    <lineage>
        <taxon>Eukaryota</taxon>
        <taxon>Metazoa</taxon>
        <taxon>Ecdysozoa</taxon>
        <taxon>Nematoda</taxon>
        <taxon>Chromadorea</taxon>
        <taxon>Rhabditida</taxon>
        <taxon>Rhabditina</taxon>
        <taxon>Diplogasteromorpha</taxon>
        <taxon>Diplogasteroidea</taxon>
        <taxon>Neodiplogasteridae</taxon>
        <taxon>Pristionchus</taxon>
    </lineage>
</organism>
<keyword evidence="7 11" id="KW-0378">Hydrolase</keyword>
<keyword evidence="13" id="KW-1185">Reference proteome</keyword>
<evidence type="ECO:0000256" key="3">
    <source>
        <dbReference type="ARBA" id="ARBA00022525"/>
    </source>
</evidence>
<comment type="similarity">
    <text evidence="2 11">Belongs to the peptidase A1 family.</text>
</comment>
<dbReference type="PROSITE" id="PS00141">
    <property type="entry name" value="ASP_PROTEASE"/>
    <property type="match status" value="1"/>
</dbReference>
<dbReference type="InterPro" id="IPR001969">
    <property type="entry name" value="Aspartic_peptidase_AS"/>
</dbReference>
<protein>
    <submittedName>
        <fullName evidence="12">Peptidase A1 domain-containing protein</fullName>
    </submittedName>
</protein>
<keyword evidence="10" id="KW-0325">Glycoprotein</keyword>
<keyword evidence="9" id="KW-1015">Disulfide bond</keyword>
<evidence type="ECO:0000313" key="12">
    <source>
        <dbReference type="EnsemblMetazoa" id="PPA40605.1"/>
    </source>
</evidence>
<evidence type="ECO:0000256" key="9">
    <source>
        <dbReference type="ARBA" id="ARBA00023157"/>
    </source>
</evidence>
<comment type="subcellular location">
    <subcellularLocation>
        <location evidence="1">Secreted</location>
    </subcellularLocation>
</comment>
<dbReference type="OrthoDB" id="15189at2759"/>
<evidence type="ECO:0000256" key="10">
    <source>
        <dbReference type="ARBA" id="ARBA00023180"/>
    </source>
</evidence>
<evidence type="ECO:0000313" key="13">
    <source>
        <dbReference type="Proteomes" id="UP000005239"/>
    </source>
</evidence>
<dbReference type="InterPro" id="IPR033121">
    <property type="entry name" value="PEPTIDASE_A1"/>
</dbReference>
<keyword evidence="5" id="KW-0732">Signal</keyword>
<dbReference type="CDD" id="cd05471">
    <property type="entry name" value="pepsin_like"/>
    <property type="match status" value="1"/>
</dbReference>
<dbReference type="GO" id="GO:0005764">
    <property type="term" value="C:lysosome"/>
    <property type="evidence" value="ECO:0000318"/>
    <property type="project" value="GO_Central"/>
</dbReference>
<evidence type="ECO:0000256" key="2">
    <source>
        <dbReference type="ARBA" id="ARBA00007447"/>
    </source>
</evidence>
<dbReference type="PROSITE" id="PS51767">
    <property type="entry name" value="PEPTIDASE_A1"/>
    <property type="match status" value="1"/>
</dbReference>
<dbReference type="PANTHER" id="PTHR47966">
    <property type="entry name" value="BETA-SITE APP-CLEAVING ENZYME, ISOFORM A-RELATED"/>
    <property type="match status" value="1"/>
</dbReference>
<dbReference type="InterPro" id="IPR034164">
    <property type="entry name" value="Pepsin-like_dom"/>
</dbReference>
<dbReference type="SUPFAM" id="SSF50630">
    <property type="entry name" value="Acid proteases"/>
    <property type="match status" value="1"/>
</dbReference>
<dbReference type="GO" id="GO:0004190">
    <property type="term" value="F:aspartic-type endopeptidase activity"/>
    <property type="evidence" value="ECO:0000318"/>
    <property type="project" value="GO_Central"/>
</dbReference>
<dbReference type="Gene3D" id="2.40.70.10">
    <property type="entry name" value="Acid Proteases"/>
    <property type="match status" value="2"/>
</dbReference>
<dbReference type="FunFam" id="2.40.70.10:FF:000058">
    <property type="entry name" value="ASpartyl Protease"/>
    <property type="match status" value="1"/>
</dbReference>
<dbReference type="GO" id="GO:0006508">
    <property type="term" value="P:proteolysis"/>
    <property type="evidence" value="ECO:0000318"/>
    <property type="project" value="GO_Central"/>
</dbReference>
<reference evidence="13" key="1">
    <citation type="journal article" date="2008" name="Nat. Genet.">
        <title>The Pristionchus pacificus genome provides a unique perspective on nematode lifestyle and parasitism.</title>
        <authorList>
            <person name="Dieterich C."/>
            <person name="Clifton S.W."/>
            <person name="Schuster L.N."/>
            <person name="Chinwalla A."/>
            <person name="Delehaunty K."/>
            <person name="Dinkelacker I."/>
            <person name="Fulton L."/>
            <person name="Fulton R."/>
            <person name="Godfrey J."/>
            <person name="Minx P."/>
            <person name="Mitreva M."/>
            <person name="Roeseler W."/>
            <person name="Tian H."/>
            <person name="Witte H."/>
            <person name="Yang S.P."/>
            <person name="Wilson R.K."/>
            <person name="Sommer R.J."/>
        </authorList>
    </citation>
    <scope>NUCLEOTIDE SEQUENCE [LARGE SCALE GENOMIC DNA]</scope>
    <source>
        <strain evidence="13">PS312</strain>
    </source>
</reference>
<dbReference type="PANTHER" id="PTHR47966:SF8">
    <property type="entry name" value="ASPARTIC PROTEASE 1-RELATED"/>
    <property type="match status" value="1"/>
</dbReference>
<dbReference type="FunFam" id="2.40.70.10:FF:000008">
    <property type="entry name" value="Cathepsin D"/>
    <property type="match status" value="1"/>
</dbReference>
<dbReference type="Pfam" id="PF00026">
    <property type="entry name" value="Asp"/>
    <property type="match status" value="1"/>
</dbReference>
<dbReference type="GO" id="GO:0005576">
    <property type="term" value="C:extracellular region"/>
    <property type="evidence" value="ECO:0007669"/>
    <property type="project" value="UniProtKB-SubCell"/>
</dbReference>
<evidence type="ECO:0000256" key="1">
    <source>
        <dbReference type="ARBA" id="ARBA00004613"/>
    </source>
</evidence>
<evidence type="ECO:0000256" key="7">
    <source>
        <dbReference type="ARBA" id="ARBA00022801"/>
    </source>
</evidence>
<evidence type="ECO:0000256" key="8">
    <source>
        <dbReference type="ARBA" id="ARBA00023145"/>
    </source>
</evidence>
<evidence type="ECO:0000256" key="5">
    <source>
        <dbReference type="ARBA" id="ARBA00022729"/>
    </source>
</evidence>
<keyword evidence="4 11" id="KW-0645">Protease</keyword>
<evidence type="ECO:0000256" key="11">
    <source>
        <dbReference type="RuleBase" id="RU000454"/>
    </source>
</evidence>
<dbReference type="Proteomes" id="UP000005239">
    <property type="component" value="Unassembled WGS sequence"/>
</dbReference>
<keyword evidence="6 11" id="KW-0064">Aspartyl protease</keyword>
<accession>A0A2A6C480</accession>
<reference evidence="12" key="2">
    <citation type="submission" date="2022-06" db="UniProtKB">
        <authorList>
            <consortium name="EnsemblMetazoa"/>
        </authorList>
    </citation>
    <scope>IDENTIFICATION</scope>
    <source>
        <strain evidence="12">PS312</strain>
    </source>
</reference>
<dbReference type="InterPro" id="IPR021109">
    <property type="entry name" value="Peptidase_aspartic_dom_sf"/>
</dbReference>
<evidence type="ECO:0000256" key="6">
    <source>
        <dbReference type="ARBA" id="ARBA00022750"/>
    </source>
</evidence>
<evidence type="ECO:0000256" key="4">
    <source>
        <dbReference type="ARBA" id="ARBA00022670"/>
    </source>
</evidence>
<dbReference type="EnsemblMetazoa" id="PPA40605.1">
    <property type="protein sequence ID" value="PPA40605.1"/>
    <property type="gene ID" value="WBGene00278974"/>
</dbReference>
<dbReference type="InterPro" id="IPR001461">
    <property type="entry name" value="Aspartic_peptidase_A1"/>
</dbReference>
<accession>A0A8R1Z1M1</accession>
<dbReference type="AlphaFoldDB" id="A0A2A6C480"/>
<dbReference type="GO" id="GO:0006915">
    <property type="term" value="P:apoptotic process"/>
    <property type="evidence" value="ECO:0000318"/>
    <property type="project" value="GO_Central"/>
</dbReference>
<keyword evidence="3" id="KW-0964">Secreted</keyword>
<keyword evidence="8" id="KW-0865">Zymogen</keyword>
<name>A0A2A6C480_PRIPA</name>
<gene>
    <name evidence="12" type="primary">WBGene00278974</name>
</gene>
<dbReference type="PRINTS" id="PR00792">
    <property type="entry name" value="PEPSIN"/>
</dbReference>